<evidence type="ECO:0000259" key="1">
    <source>
        <dbReference type="Pfam" id="PF13480"/>
    </source>
</evidence>
<dbReference type="Proteomes" id="UP000598120">
    <property type="component" value="Unassembled WGS sequence"/>
</dbReference>
<dbReference type="Pfam" id="PF13480">
    <property type="entry name" value="Acetyltransf_6"/>
    <property type="match status" value="1"/>
</dbReference>
<dbReference type="InterPro" id="IPR016181">
    <property type="entry name" value="Acyl_CoA_acyltransferase"/>
</dbReference>
<proteinExistence type="predicted"/>
<sequence length="333" mass="39411">MLNNPFASKTYETIWLKHFSNGAEATTFGSVKGVKFVKHSKLPYYENIGRNLTNGMTYQLDLKADDLKGRVVVVYDVPDYFSTENYDNSSNIKVNKIKQYKGLSSNLDEFESLEDVLQSCFGSKSKSRFKGRVRQIESSFNISQKVYFGSISKEEYKNDMQTLKELLFKRFDQRNEHNTVLPIWSFYEELIYDLILEKKVVFNVIYDESKPIAMSINYVYDHIVVVAIRTFDIEYYKYNIGNYEVYKLFDWSLQNGISELDFSKGEVDYKRRWSNREYTYEHHIIYDSKSLKAVLIGKSLSNLLKFKQYLRDKNVNTMYVKLKHLKKKILFQK</sequence>
<name>A0A8J2XIX4_9FLAO</name>
<dbReference type="AlphaFoldDB" id="A0A8J2XIX4"/>
<accession>A0A8J2XIX4</accession>
<dbReference type="EMBL" id="BMIC01000002">
    <property type="protein sequence ID" value="GFZ85355.1"/>
    <property type="molecule type" value="Genomic_DNA"/>
</dbReference>
<gene>
    <name evidence="2" type="ORF">GCM10011531_15680</name>
</gene>
<dbReference type="RefSeq" id="WP_188605806.1">
    <property type="nucleotide sequence ID" value="NZ_BMIC01000002.1"/>
</dbReference>
<feature type="domain" description="BioF2-like acetyltransferase" evidence="1">
    <location>
        <begin position="158"/>
        <end position="271"/>
    </location>
</feature>
<protein>
    <recommendedName>
        <fullName evidence="1">BioF2-like acetyltransferase domain-containing protein</fullName>
    </recommendedName>
</protein>
<organism evidence="2 3">
    <name type="scientific">Aquaticitalea lipolytica</name>
    <dbReference type="NCBI Taxonomy" id="1247562"/>
    <lineage>
        <taxon>Bacteria</taxon>
        <taxon>Pseudomonadati</taxon>
        <taxon>Bacteroidota</taxon>
        <taxon>Flavobacteriia</taxon>
        <taxon>Flavobacteriales</taxon>
        <taxon>Flavobacteriaceae</taxon>
        <taxon>Aquaticitalea</taxon>
    </lineage>
</organism>
<reference evidence="2 3" key="1">
    <citation type="journal article" date="2014" name="Int. J. Syst. Evol. Microbiol.">
        <title>Complete genome sequence of Corynebacterium casei LMG S-19264T (=DSM 44701T), isolated from a smear-ripened cheese.</title>
        <authorList>
            <consortium name="US DOE Joint Genome Institute (JGI-PGF)"/>
            <person name="Walter F."/>
            <person name="Albersmeier A."/>
            <person name="Kalinowski J."/>
            <person name="Ruckert C."/>
        </authorList>
    </citation>
    <scope>NUCLEOTIDE SEQUENCE [LARGE SCALE GENOMIC DNA]</scope>
    <source>
        <strain evidence="2 3">CGMCC 1.15295</strain>
    </source>
</reference>
<keyword evidence="3" id="KW-1185">Reference proteome</keyword>
<comment type="caution">
    <text evidence="2">The sequence shown here is derived from an EMBL/GenBank/DDBJ whole genome shotgun (WGS) entry which is preliminary data.</text>
</comment>
<dbReference type="SUPFAM" id="SSF55729">
    <property type="entry name" value="Acyl-CoA N-acyltransferases (Nat)"/>
    <property type="match status" value="1"/>
</dbReference>
<dbReference type="InterPro" id="IPR038740">
    <property type="entry name" value="BioF2-like_GNAT_dom"/>
</dbReference>
<evidence type="ECO:0000313" key="3">
    <source>
        <dbReference type="Proteomes" id="UP000598120"/>
    </source>
</evidence>
<evidence type="ECO:0000313" key="2">
    <source>
        <dbReference type="EMBL" id="GFZ85355.1"/>
    </source>
</evidence>